<dbReference type="Proteomes" id="UP000265618">
    <property type="component" value="Unassembled WGS sequence"/>
</dbReference>
<comment type="caution">
    <text evidence="1">The sequence shown here is derived from an EMBL/GenBank/DDBJ whole genome shotgun (WGS) entry which is preliminary data.</text>
</comment>
<keyword evidence="2" id="KW-1185">Reference proteome</keyword>
<organism evidence="1 2">
    <name type="scientific">Kipferlia bialata</name>
    <dbReference type="NCBI Taxonomy" id="797122"/>
    <lineage>
        <taxon>Eukaryota</taxon>
        <taxon>Metamonada</taxon>
        <taxon>Carpediemonas-like organisms</taxon>
        <taxon>Kipferlia</taxon>
    </lineage>
</organism>
<dbReference type="EMBL" id="BDIP01011448">
    <property type="protein sequence ID" value="GIQ93095.1"/>
    <property type="molecule type" value="Genomic_DNA"/>
</dbReference>
<dbReference type="AlphaFoldDB" id="A0A9K3DDK1"/>
<evidence type="ECO:0000313" key="1">
    <source>
        <dbReference type="EMBL" id="GIQ93095.1"/>
    </source>
</evidence>
<gene>
    <name evidence="1" type="ORF">KIPB_017316</name>
</gene>
<evidence type="ECO:0000313" key="2">
    <source>
        <dbReference type="Proteomes" id="UP000265618"/>
    </source>
</evidence>
<feature type="non-terminal residue" evidence="1">
    <location>
        <position position="1"/>
    </location>
</feature>
<feature type="non-terminal residue" evidence="1">
    <location>
        <position position="57"/>
    </location>
</feature>
<name>A0A9K3DDK1_9EUKA</name>
<reference evidence="1 2" key="1">
    <citation type="journal article" date="2018" name="PLoS ONE">
        <title>The draft genome of Kipferlia bialata reveals reductive genome evolution in fornicate parasites.</title>
        <authorList>
            <person name="Tanifuji G."/>
            <person name="Takabayashi S."/>
            <person name="Kume K."/>
            <person name="Takagi M."/>
            <person name="Nakayama T."/>
            <person name="Kamikawa R."/>
            <person name="Inagaki Y."/>
            <person name="Hashimoto T."/>
        </authorList>
    </citation>
    <scope>NUCLEOTIDE SEQUENCE [LARGE SCALE GENOMIC DNA]</scope>
    <source>
        <strain evidence="1">NY0173</strain>
    </source>
</reference>
<proteinExistence type="predicted"/>
<protein>
    <submittedName>
        <fullName evidence="1">Uncharacterized protein</fullName>
    </submittedName>
</protein>
<sequence length="57" mass="5962">GSFLAVLSEFLNLGDGVVPLSEEAEDGGFDYVTGQRCADLANGILDIIVATEDEFAP</sequence>
<accession>A0A9K3DDK1</accession>